<keyword evidence="1" id="KW-1015">Disulfide bond</keyword>
<accession>A0AAD9N813</accession>
<dbReference type="InterPro" id="IPR001173">
    <property type="entry name" value="Glyco_trans_2-like"/>
</dbReference>
<keyword evidence="2" id="KW-0812">Transmembrane</keyword>
<evidence type="ECO:0000256" key="1">
    <source>
        <dbReference type="ARBA" id="ARBA00023157"/>
    </source>
</evidence>
<comment type="caution">
    <text evidence="4">The sequence shown here is derived from an EMBL/GenBank/DDBJ whole genome shotgun (WGS) entry which is preliminary data.</text>
</comment>
<feature type="domain" description="Glycosyltransferase 2-like" evidence="3">
    <location>
        <begin position="97"/>
        <end position="160"/>
    </location>
</feature>
<evidence type="ECO:0000259" key="3">
    <source>
        <dbReference type="Pfam" id="PF00535"/>
    </source>
</evidence>
<evidence type="ECO:0000313" key="5">
    <source>
        <dbReference type="Proteomes" id="UP001208570"/>
    </source>
</evidence>
<dbReference type="Pfam" id="PF00535">
    <property type="entry name" value="Glycos_transf_2"/>
    <property type="match status" value="1"/>
</dbReference>
<dbReference type="AlphaFoldDB" id="A0AAD9N813"/>
<dbReference type="InterPro" id="IPR029044">
    <property type="entry name" value="Nucleotide-diphossugar_trans"/>
</dbReference>
<keyword evidence="5" id="KW-1185">Reference proteome</keyword>
<organism evidence="4 5">
    <name type="scientific">Paralvinella palmiformis</name>
    <dbReference type="NCBI Taxonomy" id="53620"/>
    <lineage>
        <taxon>Eukaryota</taxon>
        <taxon>Metazoa</taxon>
        <taxon>Spiralia</taxon>
        <taxon>Lophotrochozoa</taxon>
        <taxon>Annelida</taxon>
        <taxon>Polychaeta</taxon>
        <taxon>Sedentaria</taxon>
        <taxon>Canalipalpata</taxon>
        <taxon>Terebellida</taxon>
        <taxon>Terebelliformia</taxon>
        <taxon>Alvinellidae</taxon>
        <taxon>Paralvinella</taxon>
    </lineage>
</organism>
<dbReference type="Gene3D" id="3.90.550.10">
    <property type="entry name" value="Spore Coat Polysaccharide Biosynthesis Protein SpsA, Chain A"/>
    <property type="match status" value="1"/>
</dbReference>
<dbReference type="GO" id="GO:0005794">
    <property type="term" value="C:Golgi apparatus"/>
    <property type="evidence" value="ECO:0007669"/>
    <property type="project" value="TreeGrafter"/>
</dbReference>
<dbReference type="PANTHER" id="PTHR11675:SF131">
    <property type="entry name" value="POLYPEPTIDE N-ACETYLGALACTOSAMINYLTRANSFERASE 9-RELATED"/>
    <property type="match status" value="1"/>
</dbReference>
<dbReference type="GO" id="GO:0004653">
    <property type="term" value="F:polypeptide N-acetylgalactosaminyltransferase activity"/>
    <property type="evidence" value="ECO:0007669"/>
    <property type="project" value="TreeGrafter"/>
</dbReference>
<dbReference type="GO" id="GO:0006493">
    <property type="term" value="P:protein O-linked glycosylation"/>
    <property type="evidence" value="ECO:0007669"/>
    <property type="project" value="TreeGrafter"/>
</dbReference>
<sequence length="198" mass="22499">MTMFRSGILRRLFRIATCVYLGVILGALFVFLHQKTTRSLLTGTRCLNTGVHPNSDKATEGERIIPRLLMRTETTDSVKSGWDKDYLPETFYCSAVFGEKVKIIRSNSSLGLIKARLLGSRIAIGDVIVSMDAHMEVQDTWLEALIWEILVNRKTLATSALDWMIYTSEGKRTRLIVEKRRGYLAVELSRYHVATQDI</sequence>
<dbReference type="EMBL" id="JAODUP010000130">
    <property type="protein sequence ID" value="KAK2160567.1"/>
    <property type="molecule type" value="Genomic_DNA"/>
</dbReference>
<feature type="transmembrane region" description="Helical" evidence="2">
    <location>
        <begin position="12"/>
        <end position="32"/>
    </location>
</feature>
<dbReference type="PANTHER" id="PTHR11675">
    <property type="entry name" value="N-ACETYLGALACTOSAMINYLTRANSFERASE"/>
    <property type="match status" value="1"/>
</dbReference>
<proteinExistence type="predicted"/>
<name>A0AAD9N813_9ANNE</name>
<keyword evidence="2" id="KW-1133">Transmembrane helix</keyword>
<gene>
    <name evidence="4" type="ORF">LSH36_130g02013</name>
</gene>
<protein>
    <recommendedName>
        <fullName evidence="3">Glycosyltransferase 2-like domain-containing protein</fullName>
    </recommendedName>
</protein>
<dbReference type="SUPFAM" id="SSF53448">
    <property type="entry name" value="Nucleotide-diphospho-sugar transferases"/>
    <property type="match status" value="1"/>
</dbReference>
<evidence type="ECO:0000313" key="4">
    <source>
        <dbReference type="EMBL" id="KAK2160567.1"/>
    </source>
</evidence>
<dbReference type="Proteomes" id="UP001208570">
    <property type="component" value="Unassembled WGS sequence"/>
</dbReference>
<evidence type="ECO:0000256" key="2">
    <source>
        <dbReference type="SAM" id="Phobius"/>
    </source>
</evidence>
<reference evidence="4" key="1">
    <citation type="journal article" date="2023" name="Mol. Biol. Evol.">
        <title>Third-Generation Sequencing Reveals the Adaptive Role of the Epigenome in Three Deep-Sea Polychaetes.</title>
        <authorList>
            <person name="Perez M."/>
            <person name="Aroh O."/>
            <person name="Sun Y."/>
            <person name="Lan Y."/>
            <person name="Juniper S.K."/>
            <person name="Young C.R."/>
            <person name="Angers B."/>
            <person name="Qian P.Y."/>
        </authorList>
    </citation>
    <scope>NUCLEOTIDE SEQUENCE</scope>
    <source>
        <strain evidence="4">P08H-3</strain>
    </source>
</reference>
<keyword evidence="2" id="KW-0472">Membrane</keyword>